<dbReference type="PRINTS" id="PR00691">
    <property type="entry name" value="ADHESINB"/>
</dbReference>
<keyword evidence="5 7" id="KW-0732">Signal</keyword>
<reference evidence="8 9" key="1">
    <citation type="submission" date="2015-09" db="EMBL/GenBank/DDBJ databases">
        <authorList>
            <consortium name="Swine Surveillance"/>
        </authorList>
    </citation>
    <scope>NUCLEOTIDE SEQUENCE [LARGE SCALE GENOMIC DNA]</scope>
    <source>
        <strain evidence="8 9">CECT 4292</strain>
    </source>
</reference>
<evidence type="ECO:0000256" key="3">
    <source>
        <dbReference type="ARBA" id="ARBA00022448"/>
    </source>
</evidence>
<dbReference type="EMBL" id="CYPU01000023">
    <property type="protein sequence ID" value="CUH47370.1"/>
    <property type="molecule type" value="Genomic_DNA"/>
</dbReference>
<dbReference type="GO" id="GO:0046872">
    <property type="term" value="F:metal ion binding"/>
    <property type="evidence" value="ECO:0007669"/>
    <property type="project" value="UniProtKB-KW"/>
</dbReference>
<dbReference type="InterPro" id="IPR006128">
    <property type="entry name" value="Lipoprotein_PsaA-like"/>
</dbReference>
<name>A0A0P1EYY3_9RHOB</name>
<dbReference type="GO" id="GO:0007155">
    <property type="term" value="P:cell adhesion"/>
    <property type="evidence" value="ECO:0007669"/>
    <property type="project" value="InterPro"/>
</dbReference>
<dbReference type="GO" id="GO:0030001">
    <property type="term" value="P:metal ion transport"/>
    <property type="evidence" value="ECO:0007669"/>
    <property type="project" value="InterPro"/>
</dbReference>
<protein>
    <submittedName>
        <fullName evidence="8">Tromp-1</fullName>
    </submittedName>
</protein>
<evidence type="ECO:0000256" key="5">
    <source>
        <dbReference type="ARBA" id="ARBA00022729"/>
    </source>
</evidence>
<evidence type="ECO:0000256" key="7">
    <source>
        <dbReference type="SAM" id="SignalP"/>
    </source>
</evidence>
<keyword evidence="3 6" id="KW-0813">Transport</keyword>
<evidence type="ECO:0000256" key="6">
    <source>
        <dbReference type="RuleBase" id="RU003512"/>
    </source>
</evidence>
<dbReference type="Pfam" id="PF01297">
    <property type="entry name" value="ZnuA"/>
    <property type="match status" value="1"/>
</dbReference>
<accession>A0A0P1EYY3</accession>
<dbReference type="PANTHER" id="PTHR42953">
    <property type="entry name" value="HIGH-AFFINITY ZINC UPTAKE SYSTEM PROTEIN ZNUA-RELATED"/>
    <property type="match status" value="1"/>
</dbReference>
<evidence type="ECO:0000313" key="9">
    <source>
        <dbReference type="Proteomes" id="UP000050783"/>
    </source>
</evidence>
<evidence type="ECO:0000313" key="8">
    <source>
        <dbReference type="EMBL" id="CUH47370.1"/>
    </source>
</evidence>
<sequence length="321" mass="34500">MGSEMIRRSFLAVLAIAAALPVAAWAEAPLKVVATTGMIADAARQIGGDQVEVKGLMGPGVDPHAYRQTRSDIVAMTRADLILWHGLYLEAQMEDFFHDLGRKRPVVAVAEGVDKSKLRAHDDYADKYDPHVWMNPAVWRDVVVEVQEALTEARPEAADFFAANAQTHLAEIDQLEAYGEQVLADVPENNRVLVTAHDAFGYFGEEYGYKVLGIQGISTQSEAGLNRIGELVDTLVDQQLTAVFVESSVSDRSMRALIEGAAAKGHDVGIGGELYSDAMGEPGTYEGTYIGMLDHNISVIAGALGADVPERGMNGKLSAGS</sequence>
<evidence type="ECO:0000256" key="4">
    <source>
        <dbReference type="ARBA" id="ARBA00022723"/>
    </source>
</evidence>
<organism evidence="8 9">
    <name type="scientific">Ruegeria atlantica</name>
    <dbReference type="NCBI Taxonomy" id="81569"/>
    <lineage>
        <taxon>Bacteria</taxon>
        <taxon>Pseudomonadati</taxon>
        <taxon>Pseudomonadota</taxon>
        <taxon>Alphaproteobacteria</taxon>
        <taxon>Rhodobacterales</taxon>
        <taxon>Roseobacteraceae</taxon>
        <taxon>Ruegeria</taxon>
    </lineage>
</organism>
<dbReference type="AlphaFoldDB" id="A0A0P1EYY3"/>
<feature type="chain" id="PRO_5006062077" evidence="7">
    <location>
        <begin position="27"/>
        <end position="321"/>
    </location>
</feature>
<dbReference type="PROSITE" id="PS51318">
    <property type="entry name" value="TAT"/>
    <property type="match status" value="1"/>
</dbReference>
<dbReference type="InterPro" id="IPR006311">
    <property type="entry name" value="TAT_signal"/>
</dbReference>
<dbReference type="SUPFAM" id="SSF53807">
    <property type="entry name" value="Helical backbone' metal receptor"/>
    <property type="match status" value="1"/>
</dbReference>
<dbReference type="PRINTS" id="PR00690">
    <property type="entry name" value="ADHESNFAMILY"/>
</dbReference>
<evidence type="ECO:0000256" key="2">
    <source>
        <dbReference type="ARBA" id="ARBA00011028"/>
    </source>
</evidence>
<dbReference type="STRING" id="81569.RUM4293_03912"/>
<dbReference type="InterPro" id="IPR006129">
    <property type="entry name" value="AdhesinB"/>
</dbReference>
<dbReference type="Proteomes" id="UP000050783">
    <property type="component" value="Unassembled WGS sequence"/>
</dbReference>
<dbReference type="GO" id="GO:0030313">
    <property type="term" value="C:cell envelope"/>
    <property type="evidence" value="ECO:0007669"/>
    <property type="project" value="UniProtKB-SubCell"/>
</dbReference>
<dbReference type="Gene3D" id="3.40.50.1980">
    <property type="entry name" value="Nitrogenase molybdenum iron protein domain"/>
    <property type="match status" value="2"/>
</dbReference>
<proteinExistence type="inferred from homology"/>
<dbReference type="PANTHER" id="PTHR42953:SF1">
    <property type="entry name" value="METAL-BINDING PROTEIN HI_0362-RELATED"/>
    <property type="match status" value="1"/>
</dbReference>
<dbReference type="InterPro" id="IPR006127">
    <property type="entry name" value="ZnuA-like"/>
</dbReference>
<comment type="similarity">
    <text evidence="2 6">Belongs to the bacterial solute-binding protein 9 family.</text>
</comment>
<comment type="subcellular location">
    <subcellularLocation>
        <location evidence="1">Cell envelope</location>
    </subcellularLocation>
</comment>
<evidence type="ECO:0000256" key="1">
    <source>
        <dbReference type="ARBA" id="ARBA00004196"/>
    </source>
</evidence>
<feature type="signal peptide" evidence="7">
    <location>
        <begin position="1"/>
        <end position="26"/>
    </location>
</feature>
<gene>
    <name evidence="8" type="primary">troA</name>
    <name evidence="8" type="ORF">RUA4292_01540</name>
</gene>
<dbReference type="InterPro" id="IPR050492">
    <property type="entry name" value="Bact_metal-bind_prot9"/>
</dbReference>
<keyword evidence="4" id="KW-0479">Metal-binding</keyword>